<evidence type="ECO:0000256" key="1">
    <source>
        <dbReference type="ARBA" id="ARBA00022527"/>
    </source>
</evidence>
<dbReference type="Gene3D" id="1.25.40.20">
    <property type="entry name" value="Ankyrin repeat-containing domain"/>
    <property type="match status" value="1"/>
</dbReference>
<reference evidence="8 9" key="1">
    <citation type="submission" date="2016-02" db="EMBL/GenBank/DDBJ databases">
        <title>Genome analysis of coral dinoflagellate symbionts highlights evolutionary adaptations to a symbiotic lifestyle.</title>
        <authorList>
            <person name="Aranda M."/>
            <person name="Li Y."/>
            <person name="Liew Y.J."/>
            <person name="Baumgarten S."/>
            <person name="Simakov O."/>
            <person name="Wilson M."/>
            <person name="Piel J."/>
            <person name="Ashoor H."/>
            <person name="Bougouffa S."/>
            <person name="Bajic V.B."/>
            <person name="Ryu T."/>
            <person name="Ravasi T."/>
            <person name="Bayer T."/>
            <person name="Micklem G."/>
            <person name="Kim H."/>
            <person name="Bhak J."/>
            <person name="Lajeunesse T.C."/>
            <person name="Voolstra C.R."/>
        </authorList>
    </citation>
    <scope>NUCLEOTIDE SEQUENCE [LARGE SCALE GENOMIC DNA]</scope>
    <source>
        <strain evidence="8 9">CCMP2467</strain>
    </source>
</reference>
<feature type="repeat" description="ANK" evidence="6">
    <location>
        <begin position="461"/>
        <end position="493"/>
    </location>
</feature>
<gene>
    <name evidence="8" type="primary">PDPK1</name>
    <name evidence="8" type="ORF">AK812_SmicGene43694</name>
</gene>
<evidence type="ECO:0000259" key="7">
    <source>
        <dbReference type="PROSITE" id="PS50011"/>
    </source>
</evidence>
<keyword evidence="9" id="KW-1185">Reference proteome</keyword>
<dbReference type="InterPro" id="IPR011009">
    <property type="entry name" value="Kinase-like_dom_sf"/>
</dbReference>
<evidence type="ECO:0000256" key="5">
    <source>
        <dbReference type="ARBA" id="ARBA00022840"/>
    </source>
</evidence>
<proteinExistence type="predicted"/>
<dbReference type="Proteomes" id="UP000186817">
    <property type="component" value="Unassembled WGS sequence"/>
</dbReference>
<dbReference type="EMBL" id="LSRX01002042">
    <property type="protein sequence ID" value="OLP76378.1"/>
    <property type="molecule type" value="Genomic_DNA"/>
</dbReference>
<dbReference type="InterPro" id="IPR036770">
    <property type="entry name" value="Ankyrin_rpt-contain_sf"/>
</dbReference>
<dbReference type="AlphaFoldDB" id="A0A1Q9C0D5"/>
<dbReference type="PANTHER" id="PTHR24353">
    <property type="entry name" value="CYCLIC NUCLEOTIDE-DEPENDENT PROTEIN KINASE"/>
    <property type="match status" value="1"/>
</dbReference>
<dbReference type="SMART" id="SM00220">
    <property type="entry name" value="S_TKc"/>
    <property type="match status" value="1"/>
</dbReference>
<dbReference type="Gene3D" id="1.10.510.10">
    <property type="entry name" value="Transferase(Phosphotransferase) domain 1"/>
    <property type="match status" value="1"/>
</dbReference>
<evidence type="ECO:0000256" key="6">
    <source>
        <dbReference type="PROSITE-ProRule" id="PRU00023"/>
    </source>
</evidence>
<protein>
    <submittedName>
        <fullName evidence="8">3-phosphoinositide-dependent protein kinase 1</fullName>
    </submittedName>
</protein>
<feature type="repeat" description="ANK" evidence="6">
    <location>
        <begin position="428"/>
        <end position="460"/>
    </location>
</feature>
<keyword evidence="2" id="KW-0808">Transferase</keyword>
<evidence type="ECO:0000256" key="3">
    <source>
        <dbReference type="ARBA" id="ARBA00022741"/>
    </source>
</evidence>
<dbReference type="InterPro" id="IPR008271">
    <property type="entry name" value="Ser/Thr_kinase_AS"/>
</dbReference>
<dbReference type="SMART" id="SM00248">
    <property type="entry name" value="ANK"/>
    <property type="match status" value="3"/>
</dbReference>
<keyword evidence="1" id="KW-0723">Serine/threonine-protein kinase</keyword>
<dbReference type="Gene3D" id="3.30.200.20">
    <property type="entry name" value="Phosphorylase Kinase, domain 1"/>
    <property type="match status" value="1"/>
</dbReference>
<dbReference type="InterPro" id="IPR002110">
    <property type="entry name" value="Ankyrin_rpt"/>
</dbReference>
<evidence type="ECO:0000313" key="9">
    <source>
        <dbReference type="Proteomes" id="UP000186817"/>
    </source>
</evidence>
<dbReference type="OMA" id="YIIMELF"/>
<dbReference type="SUPFAM" id="SSF48403">
    <property type="entry name" value="Ankyrin repeat"/>
    <property type="match status" value="1"/>
</dbReference>
<dbReference type="GO" id="GO:0005524">
    <property type="term" value="F:ATP binding"/>
    <property type="evidence" value="ECO:0007669"/>
    <property type="project" value="UniProtKB-KW"/>
</dbReference>
<comment type="caution">
    <text evidence="8">The sequence shown here is derived from an EMBL/GenBank/DDBJ whole genome shotgun (WGS) entry which is preliminary data.</text>
</comment>
<dbReference type="Pfam" id="PF00069">
    <property type="entry name" value="Pkinase"/>
    <property type="match status" value="1"/>
</dbReference>
<dbReference type="Pfam" id="PF12796">
    <property type="entry name" value="Ank_2"/>
    <property type="match status" value="1"/>
</dbReference>
<dbReference type="PROSITE" id="PS50297">
    <property type="entry name" value="ANK_REP_REGION"/>
    <property type="match status" value="2"/>
</dbReference>
<evidence type="ECO:0000256" key="4">
    <source>
        <dbReference type="ARBA" id="ARBA00022777"/>
    </source>
</evidence>
<dbReference type="InterPro" id="IPR000719">
    <property type="entry name" value="Prot_kinase_dom"/>
</dbReference>
<dbReference type="PROSITE" id="PS50011">
    <property type="entry name" value="PROTEIN_KINASE_DOM"/>
    <property type="match status" value="1"/>
</dbReference>
<accession>A0A1Q9C0D5</accession>
<dbReference type="GO" id="GO:0004674">
    <property type="term" value="F:protein serine/threonine kinase activity"/>
    <property type="evidence" value="ECO:0007669"/>
    <property type="project" value="UniProtKB-KW"/>
</dbReference>
<keyword evidence="5" id="KW-0067">ATP-binding</keyword>
<organism evidence="8 9">
    <name type="scientific">Symbiodinium microadriaticum</name>
    <name type="common">Dinoflagellate</name>
    <name type="synonym">Zooxanthella microadriatica</name>
    <dbReference type="NCBI Taxonomy" id="2951"/>
    <lineage>
        <taxon>Eukaryota</taxon>
        <taxon>Sar</taxon>
        <taxon>Alveolata</taxon>
        <taxon>Dinophyceae</taxon>
        <taxon>Suessiales</taxon>
        <taxon>Symbiodiniaceae</taxon>
        <taxon>Symbiodinium</taxon>
    </lineage>
</organism>
<feature type="domain" description="Protein kinase" evidence="7">
    <location>
        <begin position="16"/>
        <end position="280"/>
    </location>
</feature>
<dbReference type="PROSITE" id="PS00108">
    <property type="entry name" value="PROTEIN_KINASE_ST"/>
    <property type="match status" value="1"/>
</dbReference>
<sequence>MSFPVRAPVRRRDVDFDVGVLLGRGTFTSVYQAVEKATGKRCAMKIVDRYRCERLKKTADVFMEKHCLLRTNHPNIVKMLGWFSDNTCIYVMLEECLGGELWEVIKTVGCPMPQARHCLKQVVNAVEYLRQARIVHRDIKAENIMLTDLATVKLIDFGTAKDLENPQIKGSGNASRHKVFEDYVGTPQFMPKEVIENKCSDHRSDIWSFGCTIFQVLSGCPPFHDRSEYLIFQRVLARDLQFPPGIDATARDLIERMVVQDPDARLGALDLEDLKAHPFFDGPFERAHLLPVPVPSLAALCYQRLGSRMEQFLEPLAAWEGAAQLEPAVREQLERMKVAHRWQEEVLPPPDEFYPTLNIKSPLSPTKTDSRGVLIAACRDNNIGALKMALEEGAFLETRRPFVMRPKPPTGVFGDDTTQFIKRKTPKEGLTPLMYASQNGSVSAVHMLLEARANIMAKDEDGMRPLHFGARSGVVEVCRLLVKKGADALSVDDDGNTALDLVPSDQVETAAQRKDWEEILGPPSALPEVGEATFGGFGLFGPGI</sequence>
<name>A0A1Q9C0D5_SYMMI</name>
<keyword evidence="4 8" id="KW-0418">Kinase</keyword>
<keyword evidence="3" id="KW-0547">Nucleotide-binding</keyword>
<dbReference type="PROSITE" id="PS50088">
    <property type="entry name" value="ANK_REPEAT"/>
    <property type="match status" value="2"/>
</dbReference>
<keyword evidence="6" id="KW-0040">ANK repeat</keyword>
<dbReference type="OrthoDB" id="347657at2759"/>
<dbReference type="FunFam" id="3.30.200.20:FF:000042">
    <property type="entry name" value="Aurora kinase A"/>
    <property type="match status" value="1"/>
</dbReference>
<dbReference type="SUPFAM" id="SSF56112">
    <property type="entry name" value="Protein kinase-like (PK-like)"/>
    <property type="match status" value="1"/>
</dbReference>
<evidence type="ECO:0000313" key="8">
    <source>
        <dbReference type="EMBL" id="OLP76378.1"/>
    </source>
</evidence>
<evidence type="ECO:0000256" key="2">
    <source>
        <dbReference type="ARBA" id="ARBA00022679"/>
    </source>
</evidence>